<evidence type="ECO:0000256" key="1">
    <source>
        <dbReference type="SAM" id="MobiDB-lite"/>
    </source>
</evidence>
<proteinExistence type="predicted"/>
<protein>
    <submittedName>
        <fullName evidence="2">Uncharacterized protein</fullName>
    </submittedName>
</protein>
<dbReference type="AlphaFoldDB" id="A0A015KC17"/>
<accession>A0A015KC17</accession>
<evidence type="ECO:0000313" key="3">
    <source>
        <dbReference type="Proteomes" id="UP000022910"/>
    </source>
</evidence>
<organism evidence="2 3">
    <name type="scientific">Rhizophagus irregularis (strain DAOM 197198w)</name>
    <name type="common">Glomus intraradices</name>
    <dbReference type="NCBI Taxonomy" id="1432141"/>
    <lineage>
        <taxon>Eukaryota</taxon>
        <taxon>Fungi</taxon>
        <taxon>Fungi incertae sedis</taxon>
        <taxon>Mucoromycota</taxon>
        <taxon>Glomeromycotina</taxon>
        <taxon>Glomeromycetes</taxon>
        <taxon>Glomerales</taxon>
        <taxon>Glomeraceae</taxon>
        <taxon>Rhizophagus</taxon>
    </lineage>
</organism>
<feature type="compositionally biased region" description="Basic and acidic residues" evidence="1">
    <location>
        <begin position="1"/>
        <end position="17"/>
    </location>
</feature>
<dbReference type="HOGENOM" id="CLU_1012452_0_0_1"/>
<dbReference type="EMBL" id="JEMT01011700">
    <property type="protein sequence ID" value="EXX77090.1"/>
    <property type="molecule type" value="Genomic_DNA"/>
</dbReference>
<dbReference type="Proteomes" id="UP000022910">
    <property type="component" value="Unassembled WGS sequence"/>
</dbReference>
<reference evidence="2 3" key="1">
    <citation type="submission" date="2014-02" db="EMBL/GenBank/DDBJ databases">
        <title>Single nucleus genome sequencing reveals high similarity among nuclei of an endomycorrhizal fungus.</title>
        <authorList>
            <person name="Lin K."/>
            <person name="Geurts R."/>
            <person name="Zhang Z."/>
            <person name="Limpens E."/>
            <person name="Saunders D.G."/>
            <person name="Mu D."/>
            <person name="Pang E."/>
            <person name="Cao H."/>
            <person name="Cha H."/>
            <person name="Lin T."/>
            <person name="Zhou Q."/>
            <person name="Shang Y."/>
            <person name="Li Y."/>
            <person name="Ivanov S."/>
            <person name="Sharma T."/>
            <person name="Velzen R.V."/>
            <person name="Ruijter N.D."/>
            <person name="Aanen D.K."/>
            <person name="Win J."/>
            <person name="Kamoun S."/>
            <person name="Bisseling T."/>
            <person name="Huang S."/>
        </authorList>
    </citation>
    <scope>NUCLEOTIDE SEQUENCE [LARGE SCALE GENOMIC DNA]</scope>
    <source>
        <strain evidence="3">DAOM197198w</strain>
    </source>
</reference>
<feature type="region of interest" description="Disordered" evidence="1">
    <location>
        <begin position="1"/>
        <end position="22"/>
    </location>
</feature>
<keyword evidence="3" id="KW-1185">Reference proteome</keyword>
<name>A0A015KC17_RHIIW</name>
<gene>
    <name evidence="2" type="ORF">RirG_027010</name>
</gene>
<comment type="caution">
    <text evidence="2">The sequence shown here is derived from an EMBL/GenBank/DDBJ whole genome shotgun (WGS) entry which is preliminary data.</text>
</comment>
<evidence type="ECO:0000313" key="2">
    <source>
        <dbReference type="EMBL" id="EXX77090.1"/>
    </source>
</evidence>
<sequence>MSSFKDRQSTRKSQADHRPHKHKAIDALKAQGFSDVAYRLRDCGPRNYCGSQYCSDCRKRLVACQTQKVFGVYRDLYGHDEAKGRKNVYFVTILNELCELEPEQVKAALSRGKRSLSALRRSFDGLLTYGRFELEAVDTHVIFGDRPCPKKAVVLRQLNGDSEQTPARVMGLFHLHGLLFLNDHDAKLVRRKLSTMHPGKHRVELRQLYTDTPVDESLRKIVSYFLKSRVQFNYVMKTDGYQNGRLIDNDSLSRLVRFGLTDGIDVGSFNVYSKR</sequence>